<sequence length="1166" mass="132801">MTSLASNRVMFRIRSTSLTRTEITRYGRRRRRRGFAMVTSSSSSDGFAGIGLAVGLLGRGGLRERGRREEVTGEKGSYKVYVPRDGKTCSRGEGEPKSNPFSFRGTRVPHNFSAPNVGRNGSVPLCSVPSHLLSEACSLVKWPITLNFQPLRPPMVGAVDPPRSLPPMSFQFRPVVPTPHSQEFIPVASQNFQHAGRAPLMNVRLPPPNHQPQFSQPMQHLPPRSGQPGHGMPPSQAIPLPVAQPNRNFASELPLPQPNSQAPNNIMPNFGGPRAAVPSSYTFATSSYGQIPRSFNDSTQYQSISQSHATSVSSEGQVTPLQQASERPAVTTSIAPETGVRPPPAGGTAAEWREHTSADGRKFYYNRRTALSTWEKPLELMTPMERADASTNWKEFTSPDGRKYYYNKVTKESRWTMPEELKLARELVEKASVKEIQQETIGDHHATVTVSPSVAEADASIGTAQVKSSPVLVAPVVATGDVQTAVPSRTSASPVVDSPLKENPSEVQTPVAPSASVMGSTEAAVTINDTGAEPMEISAQDFDSSADGVPAQENEEAKDDATGKKINDIAAEEKSVDREPIPYENKLEAKNAFKALLESTNIGSDWTWDRAMRVIINDKRYGALKTLGERKQAFNEFLVQRKKQEAEERRIKQKKARDEFKTMLEECSELTSSARWGKVESIFENDERFKAVERDRDRREMFEDYIEELQKKILSKYALIAVKLNLEQERAKAQEERKRNVLEYRRFLESCDFIKANIQWRKVQDRLEADERCSRLEKIDRLEIFQEYLLDLQKEEEEQKRIQKEELRKAERKNRDEFRKLMEEHLTEGTLTFKTQWRDYCMKVKDLPAYLAVASNASGATPKDLFDDVVEELTKQYQEDKTRIKDAVKLGKVVLASTWKFEDFKTVLSNDIGSPPISDANLKLVFNELLERVREKEEKEAKKLKRLAEDFSHLLSSIKVWHAVFQFLEITPSSKWEDYKPLLEISQEYSGIGDENFCKEIFEKHVMQLKEQAKEERKRKEEKARKEKEREERDKRRAKPRREKEVEYERENGEHNKKDGADNEIADAMDIHESKEKKRSGHDDNRRHRKRHHSDEDHGNGNENDRSRKSHRSSSDHKKSRREPGPESDSESRHRRHKRDHRNGSRRSGDREDLEDGEFGNVGESR</sequence>
<keyword evidence="11" id="KW-0812">Transmembrane</keyword>
<dbReference type="GO" id="GO:0071004">
    <property type="term" value="C:U2-type prespliceosome"/>
    <property type="evidence" value="ECO:0007669"/>
    <property type="project" value="TreeGrafter"/>
</dbReference>
<dbReference type="InterPro" id="IPR002713">
    <property type="entry name" value="FF_domain"/>
</dbReference>
<dbReference type="InterPro" id="IPR039726">
    <property type="entry name" value="Prp40-like"/>
</dbReference>
<feature type="compositionally biased region" description="Basic and acidic residues" evidence="10">
    <location>
        <begin position="1093"/>
        <end position="1125"/>
    </location>
</feature>
<feature type="region of interest" description="Disordered" evidence="10">
    <location>
        <begin position="222"/>
        <end position="242"/>
    </location>
</feature>
<keyword evidence="4" id="KW-0508">mRNA splicing</keyword>
<comment type="subunit">
    <text evidence="8">Interacts (via the WW domains) with the phosphorylated C-terminal domain of NRPB1 (via CTD domain).</text>
</comment>
<dbReference type="InterPro" id="IPR036020">
    <property type="entry name" value="WW_dom_sf"/>
</dbReference>
<feature type="region of interest" description="Disordered" evidence="10">
    <location>
        <begin position="1011"/>
        <end position="1166"/>
    </location>
</feature>
<feature type="region of interest" description="Disordered" evidence="10">
    <location>
        <begin position="82"/>
        <end position="107"/>
    </location>
</feature>
<feature type="domain" description="WW" evidence="12">
    <location>
        <begin position="346"/>
        <end position="379"/>
    </location>
</feature>
<evidence type="ECO:0000256" key="10">
    <source>
        <dbReference type="SAM" id="MobiDB-lite"/>
    </source>
</evidence>
<dbReference type="STRING" id="3750.A0A498JNU4"/>
<dbReference type="SMART" id="SM00456">
    <property type="entry name" value="WW"/>
    <property type="match status" value="2"/>
</dbReference>
<feature type="domain" description="FF" evidence="13">
    <location>
        <begin position="586"/>
        <end position="640"/>
    </location>
</feature>
<name>A0A498JNU4_MALDO</name>
<reference evidence="14 15" key="1">
    <citation type="submission" date="2018-10" db="EMBL/GenBank/DDBJ databases">
        <title>A high-quality apple genome assembly.</title>
        <authorList>
            <person name="Hu J."/>
        </authorList>
    </citation>
    <scope>NUCLEOTIDE SEQUENCE [LARGE SCALE GENOMIC DNA]</scope>
    <source>
        <strain evidence="15">cv. HFTH1</strain>
        <tissue evidence="14">Young leaf</tissue>
    </source>
</reference>
<evidence type="ECO:0000256" key="9">
    <source>
        <dbReference type="SAM" id="Coils"/>
    </source>
</evidence>
<keyword evidence="11" id="KW-0472">Membrane</keyword>
<proteinExistence type="inferred from homology"/>
<feature type="compositionally biased region" description="Basic and acidic residues" evidence="10">
    <location>
        <begin position="82"/>
        <end position="96"/>
    </location>
</feature>
<dbReference type="GO" id="GO:0045292">
    <property type="term" value="P:mRNA cis splicing, via spliceosome"/>
    <property type="evidence" value="ECO:0007669"/>
    <property type="project" value="InterPro"/>
</dbReference>
<evidence type="ECO:0000256" key="6">
    <source>
        <dbReference type="ARBA" id="ARBA00056384"/>
    </source>
</evidence>
<dbReference type="GO" id="GO:0070063">
    <property type="term" value="F:RNA polymerase binding"/>
    <property type="evidence" value="ECO:0007669"/>
    <property type="project" value="UniProtKB-ARBA"/>
</dbReference>
<dbReference type="PANTHER" id="PTHR11864:SF33">
    <property type="entry name" value="PRE-MRNA-PROCESSING PROTEIN 40B"/>
    <property type="match status" value="1"/>
</dbReference>
<dbReference type="EMBL" id="RDQH01000331">
    <property type="protein sequence ID" value="RXH97418.1"/>
    <property type="molecule type" value="Genomic_DNA"/>
</dbReference>
<dbReference type="Proteomes" id="UP000290289">
    <property type="component" value="Chromosome 5"/>
</dbReference>
<keyword evidence="3" id="KW-0677">Repeat</keyword>
<comment type="subcellular location">
    <subcellularLocation>
        <location evidence="1">Nucleus</location>
    </subcellularLocation>
</comment>
<dbReference type="FunFam" id="1.10.10.440:FF:000013">
    <property type="entry name" value="pre-mRNA-processing protein 40A isoform X1"/>
    <property type="match status" value="1"/>
</dbReference>
<keyword evidence="2" id="KW-0507">mRNA processing</keyword>
<dbReference type="InterPro" id="IPR036517">
    <property type="entry name" value="FF_domain_sf"/>
</dbReference>
<feature type="compositionally biased region" description="Polar residues" evidence="10">
    <location>
        <begin position="299"/>
        <end position="335"/>
    </location>
</feature>
<dbReference type="Gene3D" id="1.10.10.440">
    <property type="entry name" value="FF domain"/>
    <property type="match status" value="5"/>
</dbReference>
<evidence type="ECO:0000256" key="5">
    <source>
        <dbReference type="ARBA" id="ARBA00023242"/>
    </source>
</evidence>
<feature type="transmembrane region" description="Helical" evidence="11">
    <location>
        <begin position="35"/>
        <end position="58"/>
    </location>
</feature>
<evidence type="ECO:0008006" key="16">
    <source>
        <dbReference type="Google" id="ProtNLM"/>
    </source>
</evidence>
<dbReference type="Pfam" id="PF01846">
    <property type="entry name" value="FF"/>
    <property type="match status" value="2"/>
</dbReference>
<feature type="compositionally biased region" description="Basic and acidic residues" evidence="10">
    <location>
        <begin position="1011"/>
        <end position="1035"/>
    </location>
</feature>
<feature type="compositionally biased region" description="Basic and acidic residues" evidence="10">
    <location>
        <begin position="1042"/>
        <end position="1061"/>
    </location>
</feature>
<feature type="compositionally biased region" description="Basic residues" evidence="10">
    <location>
        <begin position="1133"/>
        <end position="1145"/>
    </location>
</feature>
<evidence type="ECO:0000256" key="4">
    <source>
        <dbReference type="ARBA" id="ARBA00023187"/>
    </source>
</evidence>
<gene>
    <name evidence="14" type="ORF">DVH24_007764</name>
</gene>
<evidence type="ECO:0000259" key="12">
    <source>
        <dbReference type="PROSITE" id="PS50020"/>
    </source>
</evidence>
<feature type="domain" description="WW" evidence="12">
    <location>
        <begin position="387"/>
        <end position="420"/>
    </location>
</feature>
<feature type="coiled-coil region" evidence="9">
    <location>
        <begin position="785"/>
        <end position="824"/>
    </location>
</feature>
<protein>
    <recommendedName>
        <fullName evidence="16">Pre-mRNA-processing protein 40A</fullName>
    </recommendedName>
</protein>
<dbReference type="SUPFAM" id="SSF51045">
    <property type="entry name" value="WW domain"/>
    <property type="match status" value="2"/>
</dbReference>
<dbReference type="Pfam" id="PF00397">
    <property type="entry name" value="WW"/>
    <property type="match status" value="2"/>
</dbReference>
<feature type="compositionally biased region" description="Basic and acidic residues" evidence="10">
    <location>
        <begin position="1069"/>
        <end position="1086"/>
    </location>
</feature>
<evidence type="ECO:0000256" key="1">
    <source>
        <dbReference type="ARBA" id="ARBA00004123"/>
    </source>
</evidence>
<dbReference type="CDD" id="cd00201">
    <property type="entry name" value="WW"/>
    <property type="match status" value="2"/>
</dbReference>
<dbReference type="PANTHER" id="PTHR11864">
    <property type="entry name" value="PRE-MRNA-PROCESSING PROTEIN PRP40"/>
    <property type="match status" value="1"/>
</dbReference>
<evidence type="ECO:0000256" key="7">
    <source>
        <dbReference type="ARBA" id="ARBA00061317"/>
    </source>
</evidence>
<dbReference type="FunFam" id="1.10.10.440:FF:000022">
    <property type="entry name" value="Pre-mRNA-processing protein 40A"/>
    <property type="match status" value="1"/>
</dbReference>
<dbReference type="FunFam" id="1.10.10.440:FF:000024">
    <property type="entry name" value="Pre-mRNA-processing protein 40A"/>
    <property type="match status" value="1"/>
</dbReference>
<dbReference type="PROSITE" id="PS51676">
    <property type="entry name" value="FF"/>
    <property type="match status" value="4"/>
</dbReference>
<evidence type="ECO:0000256" key="8">
    <source>
        <dbReference type="ARBA" id="ARBA00064817"/>
    </source>
</evidence>
<dbReference type="GO" id="GO:0003723">
    <property type="term" value="F:RNA binding"/>
    <property type="evidence" value="ECO:0007669"/>
    <property type="project" value="TreeGrafter"/>
</dbReference>
<dbReference type="PROSITE" id="PS01159">
    <property type="entry name" value="WW_DOMAIN_1"/>
    <property type="match status" value="2"/>
</dbReference>
<keyword evidence="11" id="KW-1133">Transmembrane helix</keyword>
<dbReference type="Gene3D" id="2.20.70.10">
    <property type="match status" value="2"/>
</dbReference>
<dbReference type="GO" id="GO:0005685">
    <property type="term" value="C:U1 snRNP"/>
    <property type="evidence" value="ECO:0007669"/>
    <property type="project" value="TreeGrafter"/>
</dbReference>
<dbReference type="Pfam" id="PF25432">
    <property type="entry name" value="FF_PRPF40A"/>
    <property type="match status" value="1"/>
</dbReference>
<comment type="similarity">
    <text evidence="7">Belongs to the PRPF40 family.</text>
</comment>
<feature type="domain" description="FF" evidence="13">
    <location>
        <begin position="653"/>
        <end position="708"/>
    </location>
</feature>
<evidence type="ECO:0000313" key="15">
    <source>
        <dbReference type="Proteomes" id="UP000290289"/>
    </source>
</evidence>
<evidence type="ECO:0000313" key="14">
    <source>
        <dbReference type="EMBL" id="RXH97418.1"/>
    </source>
</evidence>
<feature type="coiled-coil region" evidence="9">
    <location>
        <begin position="692"/>
        <end position="743"/>
    </location>
</feature>
<evidence type="ECO:0000256" key="11">
    <source>
        <dbReference type="SAM" id="Phobius"/>
    </source>
</evidence>
<keyword evidence="9" id="KW-0175">Coiled coil</keyword>
<keyword evidence="15" id="KW-1185">Reference proteome</keyword>
<dbReference type="FunFam" id="1.10.10.440:FF:000019">
    <property type="entry name" value="Pre-mRNA-processing protein 40A"/>
    <property type="match status" value="1"/>
</dbReference>
<dbReference type="InterPro" id="IPR001202">
    <property type="entry name" value="WW_dom"/>
</dbReference>
<evidence type="ECO:0000256" key="2">
    <source>
        <dbReference type="ARBA" id="ARBA00022664"/>
    </source>
</evidence>
<evidence type="ECO:0000259" key="13">
    <source>
        <dbReference type="PROSITE" id="PS51676"/>
    </source>
</evidence>
<dbReference type="SMART" id="SM00441">
    <property type="entry name" value="FF"/>
    <property type="match status" value="5"/>
</dbReference>
<feature type="domain" description="FF" evidence="13">
    <location>
        <begin position="734"/>
        <end position="791"/>
    </location>
</feature>
<feature type="region of interest" description="Disordered" evidence="10">
    <location>
        <begin position="299"/>
        <end position="354"/>
    </location>
</feature>
<organism evidence="14 15">
    <name type="scientific">Malus domestica</name>
    <name type="common">Apple</name>
    <name type="synonym">Pyrus malus</name>
    <dbReference type="NCBI Taxonomy" id="3750"/>
    <lineage>
        <taxon>Eukaryota</taxon>
        <taxon>Viridiplantae</taxon>
        <taxon>Streptophyta</taxon>
        <taxon>Embryophyta</taxon>
        <taxon>Tracheophyta</taxon>
        <taxon>Spermatophyta</taxon>
        <taxon>Magnoliopsida</taxon>
        <taxon>eudicotyledons</taxon>
        <taxon>Gunneridae</taxon>
        <taxon>Pentapetalae</taxon>
        <taxon>rosids</taxon>
        <taxon>fabids</taxon>
        <taxon>Rosales</taxon>
        <taxon>Rosaceae</taxon>
        <taxon>Amygdaloideae</taxon>
        <taxon>Maleae</taxon>
        <taxon>Malus</taxon>
    </lineage>
</organism>
<evidence type="ECO:0000256" key="3">
    <source>
        <dbReference type="ARBA" id="ARBA00022737"/>
    </source>
</evidence>
<feature type="coiled-coil region" evidence="9">
    <location>
        <begin position="927"/>
        <end position="954"/>
    </location>
</feature>
<feature type="region of interest" description="Disordered" evidence="10">
    <location>
        <begin position="485"/>
        <end position="518"/>
    </location>
</feature>
<comment type="function">
    <text evidence="6">Binds the phosphorylated C-terminal domain (CTD) of the largest subunit of RNA polymerase II and functions as a scaffold for RNA processing machineries. May be involved in pre-mRNA splicing.</text>
</comment>
<dbReference type="PROSITE" id="PS50020">
    <property type="entry name" value="WW_DOMAIN_2"/>
    <property type="match status" value="2"/>
</dbReference>
<feature type="domain" description="FF" evidence="13">
    <location>
        <begin position="809"/>
        <end position="872"/>
    </location>
</feature>
<dbReference type="AlphaFoldDB" id="A0A498JNU4"/>
<keyword evidence="5" id="KW-0539">Nucleus</keyword>
<dbReference type="SUPFAM" id="SSF81698">
    <property type="entry name" value="FF domain"/>
    <property type="match status" value="5"/>
</dbReference>
<accession>A0A498JNU4</accession>
<feature type="region of interest" description="Disordered" evidence="10">
    <location>
        <begin position="542"/>
        <end position="561"/>
    </location>
</feature>
<comment type="caution">
    <text evidence="14">The sequence shown here is derived from an EMBL/GenBank/DDBJ whole genome shotgun (WGS) entry which is preliminary data.</text>
</comment>